<dbReference type="SUPFAM" id="SSF46689">
    <property type="entry name" value="Homeodomain-like"/>
    <property type="match status" value="1"/>
</dbReference>
<dbReference type="InterPro" id="IPR036271">
    <property type="entry name" value="Tet_transcr_reg_TetR-rel_C_sf"/>
</dbReference>
<dbReference type="PRINTS" id="PR00455">
    <property type="entry name" value="HTHTETR"/>
</dbReference>
<dbReference type="GO" id="GO:0003700">
    <property type="term" value="F:DNA-binding transcription factor activity"/>
    <property type="evidence" value="ECO:0007669"/>
    <property type="project" value="TreeGrafter"/>
</dbReference>
<dbReference type="Proteomes" id="UP000273516">
    <property type="component" value="Unassembled WGS sequence"/>
</dbReference>
<dbReference type="PANTHER" id="PTHR30055">
    <property type="entry name" value="HTH-TYPE TRANSCRIPTIONAL REGULATOR RUTR"/>
    <property type="match status" value="1"/>
</dbReference>
<name>A0A3M0MJT7_9RHOB</name>
<dbReference type="Gene3D" id="1.10.10.60">
    <property type="entry name" value="Homeodomain-like"/>
    <property type="match status" value="1"/>
</dbReference>
<dbReference type="GO" id="GO:0045892">
    <property type="term" value="P:negative regulation of DNA-templated transcription"/>
    <property type="evidence" value="ECO:0007669"/>
    <property type="project" value="InterPro"/>
</dbReference>
<evidence type="ECO:0000256" key="2">
    <source>
        <dbReference type="PROSITE-ProRule" id="PRU00335"/>
    </source>
</evidence>
<dbReference type="EMBL" id="QOKZ01000011">
    <property type="protein sequence ID" value="RMC31547.1"/>
    <property type="molecule type" value="Genomic_DNA"/>
</dbReference>
<evidence type="ECO:0000256" key="1">
    <source>
        <dbReference type="ARBA" id="ARBA00023125"/>
    </source>
</evidence>
<dbReference type="GO" id="GO:0000976">
    <property type="term" value="F:transcription cis-regulatory region binding"/>
    <property type="evidence" value="ECO:0007669"/>
    <property type="project" value="TreeGrafter"/>
</dbReference>
<dbReference type="Pfam" id="PF00440">
    <property type="entry name" value="TetR_N"/>
    <property type="match status" value="1"/>
</dbReference>
<dbReference type="InterPro" id="IPR013573">
    <property type="entry name" value="Tscrpt_reg_YcdC_C"/>
</dbReference>
<dbReference type="Gene3D" id="1.10.357.10">
    <property type="entry name" value="Tetracycline Repressor, domain 2"/>
    <property type="match status" value="1"/>
</dbReference>
<feature type="domain" description="HTH tetR-type" evidence="3">
    <location>
        <begin position="14"/>
        <end position="74"/>
    </location>
</feature>
<dbReference type="PANTHER" id="PTHR30055:SF196">
    <property type="entry name" value="HTH-TYPE TRANSCRIPTIONAL REGULATOR RUTR"/>
    <property type="match status" value="1"/>
</dbReference>
<gene>
    <name evidence="4" type="ORF">C9E81_19790</name>
</gene>
<keyword evidence="1 2" id="KW-0238">DNA-binding</keyword>
<dbReference type="PROSITE" id="PS50977">
    <property type="entry name" value="HTH_TETR_2"/>
    <property type="match status" value="1"/>
</dbReference>
<evidence type="ECO:0000313" key="4">
    <source>
        <dbReference type="EMBL" id="RMC31547.1"/>
    </source>
</evidence>
<sequence>MGEQDDSGLTRIQRRNRELILEGALTVFSNSGFRGATIDQIAGEAGLSKPNVLYYFASKDEIHKTLLTTLLDMWLAPLSNIDPEGEPLQEVLDYVAAKLRMSRQYPRESRLFAYEILRGAPHLTEILGGRLRGTVEDAVAILQDWMQSGRLRNVEPHHLIFSIWAMTQHYADFEVQVRAVLGKGHDPFSEAQEFLDDLYRRLLSP</sequence>
<evidence type="ECO:0000259" key="3">
    <source>
        <dbReference type="PROSITE" id="PS50977"/>
    </source>
</evidence>
<dbReference type="InterPro" id="IPR001647">
    <property type="entry name" value="HTH_TetR"/>
</dbReference>
<proteinExistence type="predicted"/>
<protein>
    <submittedName>
        <fullName evidence="4">TetR family transcriptional regulator</fullName>
    </submittedName>
</protein>
<feature type="DNA-binding region" description="H-T-H motif" evidence="2">
    <location>
        <begin position="37"/>
        <end position="56"/>
    </location>
</feature>
<dbReference type="InterPro" id="IPR009057">
    <property type="entry name" value="Homeodomain-like_sf"/>
</dbReference>
<keyword evidence="5" id="KW-1185">Reference proteome</keyword>
<accession>A0A3M0MJT7</accession>
<organism evidence="4 5">
    <name type="scientific">Paracoccus alkanivorans</name>
    <dbReference type="NCBI Taxonomy" id="2116655"/>
    <lineage>
        <taxon>Bacteria</taxon>
        <taxon>Pseudomonadati</taxon>
        <taxon>Pseudomonadota</taxon>
        <taxon>Alphaproteobacteria</taxon>
        <taxon>Rhodobacterales</taxon>
        <taxon>Paracoccaceae</taxon>
        <taxon>Paracoccus</taxon>
    </lineage>
</organism>
<comment type="caution">
    <text evidence="4">The sequence shown here is derived from an EMBL/GenBank/DDBJ whole genome shotgun (WGS) entry which is preliminary data.</text>
</comment>
<dbReference type="OrthoDB" id="2356263at2"/>
<dbReference type="Pfam" id="PF08362">
    <property type="entry name" value="TetR_C_3"/>
    <property type="match status" value="1"/>
</dbReference>
<dbReference type="AlphaFoldDB" id="A0A3M0MJT7"/>
<dbReference type="SUPFAM" id="SSF48498">
    <property type="entry name" value="Tetracyclin repressor-like, C-terminal domain"/>
    <property type="match status" value="1"/>
</dbReference>
<evidence type="ECO:0000313" key="5">
    <source>
        <dbReference type="Proteomes" id="UP000273516"/>
    </source>
</evidence>
<reference evidence="4 5" key="1">
    <citation type="submission" date="2018-07" db="EMBL/GenBank/DDBJ databases">
        <authorList>
            <person name="Zhang Y."/>
            <person name="Wang L."/>
            <person name="Ma S."/>
        </authorList>
    </citation>
    <scope>NUCLEOTIDE SEQUENCE [LARGE SCALE GENOMIC DNA]</scope>
    <source>
        <strain evidence="4 5">4-2</strain>
    </source>
</reference>
<dbReference type="InterPro" id="IPR050109">
    <property type="entry name" value="HTH-type_TetR-like_transc_reg"/>
</dbReference>